<sequence>MSGHYIQPAHTEVAGPKGTNKFWANWVVSSGAHQTIYPGPYSLRWASTAAGAPPDLRVSHGEATNVYGNAQTTGTDRIEWYTTPFVGEFGLGAVESSGGQGHTIVREGLFGVWAAWRGPAGTSRKVTYPIFSGMTYVSALFEGGFTPRITSQRAITTVHKVGDGIWSFVNNGGVEFRVYALTPEGEPVDGSFDFDAAGKLNGPLEGWIRLARVVEQGDEAVLDAHAGAVLTGVDLEVLAGGAVRYAFEKPGGSSTPVLHFAYRHHIALFAGVEQSEAVGLAPMRAPTKGHMHGVVGDAWNLAVDLSEVSGLGFLLDGDPDASLVPFLAQESLGTLQWFLQNDNWKTALFKNSYYFSGKGFQKVAMICLLVEKFYGASDGQTHACAGILEAGFRCLYDPAYSGDCGNAPRGTYYDQDWGGIPSKDGYSSEGCMGWVDFGNACYNDHHYHYGSVFSTSILCSLGF</sequence>
<evidence type="ECO:0000256" key="2">
    <source>
        <dbReference type="ARBA" id="ARBA00010730"/>
    </source>
</evidence>
<name>A0ABN9SYM1_9DINO</name>
<reference evidence="11" key="1">
    <citation type="submission" date="2023-10" db="EMBL/GenBank/DDBJ databases">
        <authorList>
            <person name="Chen Y."/>
            <person name="Shah S."/>
            <person name="Dougan E. K."/>
            <person name="Thang M."/>
            <person name="Chan C."/>
        </authorList>
    </citation>
    <scope>NUCLEOTIDE SEQUENCE [LARGE SCALE GENOMIC DNA]</scope>
</reference>
<proteinExistence type="inferred from homology"/>
<dbReference type="PROSITE" id="PS52008">
    <property type="entry name" value="GH81"/>
    <property type="match status" value="1"/>
</dbReference>
<evidence type="ECO:0000256" key="1">
    <source>
        <dbReference type="ARBA" id="ARBA00000382"/>
    </source>
</evidence>
<evidence type="ECO:0000313" key="11">
    <source>
        <dbReference type="EMBL" id="CAK0837700.1"/>
    </source>
</evidence>
<feature type="domain" description="Glycosyl hydrolase family 81 C-terminal" evidence="10">
    <location>
        <begin position="346"/>
        <end position="457"/>
    </location>
</feature>
<evidence type="ECO:0000256" key="4">
    <source>
        <dbReference type="ARBA" id="ARBA00022801"/>
    </source>
</evidence>
<comment type="caution">
    <text evidence="11">The sequence shown here is derived from an EMBL/GenBank/DDBJ whole genome shotgun (WGS) entry which is preliminary data.</text>
</comment>
<evidence type="ECO:0000256" key="6">
    <source>
        <dbReference type="ARBA" id="ARBA00023295"/>
    </source>
</evidence>
<dbReference type="Proteomes" id="UP001189429">
    <property type="component" value="Unassembled WGS sequence"/>
</dbReference>
<evidence type="ECO:0000256" key="3">
    <source>
        <dbReference type="ARBA" id="ARBA00012780"/>
    </source>
</evidence>
<evidence type="ECO:0000259" key="9">
    <source>
        <dbReference type="Pfam" id="PF03639"/>
    </source>
</evidence>
<evidence type="ECO:0000256" key="8">
    <source>
        <dbReference type="ARBA" id="ARBA00023326"/>
    </source>
</evidence>
<dbReference type="EC" id="3.2.1.39" evidence="3"/>
<feature type="domain" description="Glycosyl hydrolase family 81 N-terminal" evidence="9">
    <location>
        <begin position="12"/>
        <end position="306"/>
    </location>
</feature>
<keyword evidence="4" id="KW-0378">Hydrolase</keyword>
<dbReference type="EMBL" id="CAUYUJ010014171">
    <property type="protein sequence ID" value="CAK0837700.1"/>
    <property type="molecule type" value="Genomic_DNA"/>
</dbReference>
<keyword evidence="5" id="KW-0119">Carbohydrate metabolism</keyword>
<dbReference type="Pfam" id="PF17652">
    <property type="entry name" value="Glyco_hydro81C"/>
    <property type="match status" value="1"/>
</dbReference>
<dbReference type="InterPro" id="IPR005200">
    <property type="entry name" value="Endo-beta-glucanase"/>
</dbReference>
<keyword evidence="6" id="KW-0326">Glycosidase</keyword>
<evidence type="ECO:0000313" key="12">
    <source>
        <dbReference type="Proteomes" id="UP001189429"/>
    </source>
</evidence>
<dbReference type="Pfam" id="PF03639">
    <property type="entry name" value="Glyco_hydro_81"/>
    <property type="match status" value="1"/>
</dbReference>
<dbReference type="InterPro" id="IPR040451">
    <property type="entry name" value="GH81_N"/>
</dbReference>
<evidence type="ECO:0000256" key="7">
    <source>
        <dbReference type="ARBA" id="ARBA00023316"/>
    </source>
</evidence>
<evidence type="ECO:0000256" key="5">
    <source>
        <dbReference type="ARBA" id="ARBA00023277"/>
    </source>
</evidence>
<dbReference type="PANTHER" id="PTHR31983">
    <property type="entry name" value="ENDO-1,3(4)-BETA-GLUCANASE 1"/>
    <property type="match status" value="1"/>
</dbReference>
<accession>A0ABN9SYM1</accession>
<dbReference type="PANTHER" id="PTHR31983:SF0">
    <property type="entry name" value="GLUCAN ENDO-1,3-BETA-D-GLUCOSIDASE 2"/>
    <property type="match status" value="1"/>
</dbReference>
<evidence type="ECO:0000259" key="10">
    <source>
        <dbReference type="Pfam" id="PF17652"/>
    </source>
</evidence>
<keyword evidence="7" id="KW-0961">Cell wall biogenesis/degradation</keyword>
<gene>
    <name evidence="11" type="ORF">PCOR1329_LOCUS33821</name>
</gene>
<comment type="catalytic activity">
    <reaction evidence="1">
        <text>Hydrolysis of (1-&gt;3)-beta-D-glucosidic linkages in (1-&gt;3)-beta-D-glucans.</text>
        <dbReference type="EC" id="3.2.1.39"/>
    </reaction>
</comment>
<comment type="similarity">
    <text evidence="2">Belongs to the glycosyl hydrolase 81 family.</text>
</comment>
<dbReference type="InterPro" id="IPR040720">
    <property type="entry name" value="GH81_C"/>
</dbReference>
<dbReference type="Gene3D" id="2.70.98.30">
    <property type="entry name" value="Golgi alpha-mannosidase II, domain 4"/>
    <property type="match status" value="1"/>
</dbReference>
<keyword evidence="8" id="KW-0624">Polysaccharide degradation</keyword>
<keyword evidence="12" id="KW-1185">Reference proteome</keyword>
<organism evidence="11 12">
    <name type="scientific">Prorocentrum cordatum</name>
    <dbReference type="NCBI Taxonomy" id="2364126"/>
    <lineage>
        <taxon>Eukaryota</taxon>
        <taxon>Sar</taxon>
        <taxon>Alveolata</taxon>
        <taxon>Dinophyceae</taxon>
        <taxon>Prorocentrales</taxon>
        <taxon>Prorocentraceae</taxon>
        <taxon>Prorocentrum</taxon>
    </lineage>
</organism>
<dbReference type="Gene3D" id="1.10.287.1170">
    <property type="entry name" value="glycoside hydrolase family 81 endo-[beta] glucanase"/>
    <property type="match status" value="1"/>
</dbReference>
<protein>
    <recommendedName>
        <fullName evidence="3">glucan endo-1,3-beta-D-glucosidase</fullName>
        <ecNumber evidence="3">3.2.1.39</ecNumber>
    </recommendedName>
</protein>